<reference evidence="2" key="1">
    <citation type="submission" date="2020-03" db="EMBL/GenBank/DDBJ databases">
        <title>The deep terrestrial virosphere.</title>
        <authorList>
            <person name="Holmfeldt K."/>
            <person name="Nilsson E."/>
            <person name="Simone D."/>
            <person name="Lopez-Fernandez M."/>
            <person name="Wu X."/>
            <person name="de Brujin I."/>
            <person name="Lundin D."/>
            <person name="Andersson A."/>
            <person name="Bertilsson S."/>
            <person name="Dopson M."/>
        </authorList>
    </citation>
    <scope>NUCLEOTIDE SEQUENCE</scope>
    <source>
        <strain evidence="3">MM415B03088</strain>
        <strain evidence="2">TM448A08763</strain>
        <strain evidence="4">TM448B08348</strain>
    </source>
</reference>
<gene>
    <name evidence="3" type="ORF">MM415B03088_0004</name>
    <name evidence="2" type="ORF">TM448A08763_0008</name>
    <name evidence="4" type="ORF">TM448B08348_0006</name>
</gene>
<dbReference type="AlphaFoldDB" id="A0A6H2A6M7"/>
<protein>
    <submittedName>
        <fullName evidence="2">Uncharacterized protein</fullName>
    </submittedName>
</protein>
<evidence type="ECO:0000313" key="4">
    <source>
        <dbReference type="EMBL" id="QJI04423.1"/>
    </source>
</evidence>
<name>A0A6H2A6M7_9ZZZZ</name>
<evidence type="ECO:0000313" key="3">
    <source>
        <dbReference type="EMBL" id="QJA86948.1"/>
    </source>
</evidence>
<sequence length="64" mass="7073">MKYCVYTPAYEQGYNEYGSDTAIVEAPNKKAALVEGVRQLRLSQSSQQSNGRSPFTGLKAEELV</sequence>
<proteinExistence type="predicted"/>
<dbReference type="EMBL" id="MT144585">
    <property type="protein sequence ID" value="QJA55291.1"/>
    <property type="molecule type" value="Genomic_DNA"/>
</dbReference>
<organism evidence="2">
    <name type="scientific">viral metagenome</name>
    <dbReference type="NCBI Taxonomy" id="1070528"/>
    <lineage>
        <taxon>unclassified sequences</taxon>
        <taxon>metagenomes</taxon>
        <taxon>organismal metagenomes</taxon>
    </lineage>
</organism>
<evidence type="ECO:0000256" key="1">
    <source>
        <dbReference type="SAM" id="MobiDB-lite"/>
    </source>
</evidence>
<evidence type="ECO:0000313" key="2">
    <source>
        <dbReference type="EMBL" id="QJA55291.1"/>
    </source>
</evidence>
<dbReference type="EMBL" id="MT145178">
    <property type="protein sequence ID" value="QJI04423.1"/>
    <property type="molecule type" value="Genomic_DNA"/>
</dbReference>
<feature type="region of interest" description="Disordered" evidence="1">
    <location>
        <begin position="43"/>
        <end position="64"/>
    </location>
</feature>
<dbReference type="EMBL" id="MT142671">
    <property type="protein sequence ID" value="QJA86948.1"/>
    <property type="molecule type" value="Genomic_DNA"/>
</dbReference>
<accession>A0A6H2A6M7</accession>